<keyword evidence="9" id="KW-1185">Reference proteome</keyword>
<feature type="transmembrane region" description="Helical" evidence="7">
    <location>
        <begin position="297"/>
        <end position="316"/>
    </location>
</feature>
<evidence type="ECO:0000256" key="7">
    <source>
        <dbReference type="SAM" id="Phobius"/>
    </source>
</evidence>
<dbReference type="InterPro" id="IPR036259">
    <property type="entry name" value="MFS_trans_sf"/>
</dbReference>
<dbReference type="PANTHER" id="PTHR23501">
    <property type="entry name" value="MAJOR FACILITATOR SUPERFAMILY"/>
    <property type="match status" value="1"/>
</dbReference>
<sequence>MGAFDVIRGRNDAKTVQAVVGTDDYQFKDGKDIPANDLEIDAWNLSPETPSNAGLRKNSGETVTAQAHPGVQKAEAATLAWSKKAAYGTYALVWLAFFMLAIQSSISSAIIQNAYSSFSAAPQVSTANILSNVIAGVLKLPVARILTLWGRTEGLLIFVAVYVVGIVILAACNGPKAYAAGYVLYWVGYDALYLILDVFIADTTGLRNRAFAFAFVNTPFICTAFTGPLAAESFLKTSTWRWSYGVFAITMPVVFIPLAAVFKMYEKKAEHEGIFRRRPSGRTTLESIVHYTHEFDIIGAFLLMAAFVLVLLPFGLTSNGRAEYRSPTFIAMLVVGFLLFFVFVAWERFGARSQFIRWELLKERTVLGAFFLSGLIFFSFYCWDLYLINYCVVVFQLSIAMAGYVNQIYNVGSTFWSVLVGIFIRITKQFKYSCLFFGMPLLLLGAGLMIHFRGQDENSTIGYIIMCQIFIAFGGATLVIGQDMAVMAAADRESVPMMLSILSLASSIGTAIGFAASATIFNNTFLDTLTKELPERYKSEAALILSGGYVQQITYAVGSEVRIAINHAWGEYMRRACILSSCILVLGFPAIGIWRNYRLDKKQNKGVVL</sequence>
<feature type="transmembrane region" description="Helical" evidence="7">
    <location>
        <begin position="434"/>
        <end position="454"/>
    </location>
</feature>
<feature type="transmembrane region" description="Helical" evidence="7">
    <location>
        <begin position="242"/>
        <end position="262"/>
    </location>
</feature>
<feature type="transmembrane region" description="Helical" evidence="7">
    <location>
        <begin position="211"/>
        <end position="230"/>
    </location>
</feature>
<comment type="similarity">
    <text evidence="2">Belongs to the major facilitator superfamily.</text>
</comment>
<gene>
    <name evidence="8" type="ORF">PISL3812_00434</name>
</gene>
<keyword evidence="4 7" id="KW-0812">Transmembrane</keyword>
<feature type="transmembrane region" description="Helical" evidence="7">
    <location>
        <begin position="460"/>
        <end position="480"/>
    </location>
</feature>
<evidence type="ECO:0000256" key="6">
    <source>
        <dbReference type="ARBA" id="ARBA00023136"/>
    </source>
</evidence>
<dbReference type="Pfam" id="PF07690">
    <property type="entry name" value="MFS_1"/>
    <property type="match status" value="1"/>
</dbReference>
<dbReference type="Gene3D" id="1.20.1250.20">
    <property type="entry name" value="MFS general substrate transporter like domains"/>
    <property type="match status" value="1"/>
</dbReference>
<dbReference type="SUPFAM" id="SSF103473">
    <property type="entry name" value="MFS general substrate transporter"/>
    <property type="match status" value="1"/>
</dbReference>
<dbReference type="FunFam" id="1.20.1250.20:FF:000284">
    <property type="entry name" value="Siderophore iron transporter mirB"/>
    <property type="match status" value="1"/>
</dbReference>
<dbReference type="PANTHER" id="PTHR23501:SF107">
    <property type="entry name" value="TRANSPORTER, PUTATIVE (AFU_ORTHOLOGUE AFUA_7G04730)-RELATED"/>
    <property type="match status" value="1"/>
</dbReference>
<evidence type="ECO:0000256" key="3">
    <source>
        <dbReference type="ARBA" id="ARBA00022448"/>
    </source>
</evidence>
<keyword evidence="5 7" id="KW-1133">Transmembrane helix</keyword>
<name>A0A0U1LL08_TALIS</name>
<evidence type="ECO:0000256" key="1">
    <source>
        <dbReference type="ARBA" id="ARBA00004141"/>
    </source>
</evidence>
<feature type="transmembrane region" description="Helical" evidence="7">
    <location>
        <begin position="366"/>
        <end position="388"/>
    </location>
</feature>
<keyword evidence="3" id="KW-0813">Transport</keyword>
<comment type="subcellular location">
    <subcellularLocation>
        <location evidence="1">Membrane</location>
        <topology evidence="1">Multi-pass membrane protein</topology>
    </subcellularLocation>
</comment>
<organism evidence="8 9">
    <name type="scientific">Talaromyces islandicus</name>
    <name type="common">Penicillium islandicum</name>
    <dbReference type="NCBI Taxonomy" id="28573"/>
    <lineage>
        <taxon>Eukaryota</taxon>
        <taxon>Fungi</taxon>
        <taxon>Dikarya</taxon>
        <taxon>Ascomycota</taxon>
        <taxon>Pezizomycotina</taxon>
        <taxon>Eurotiomycetes</taxon>
        <taxon>Eurotiomycetidae</taxon>
        <taxon>Eurotiales</taxon>
        <taxon>Trichocomaceae</taxon>
        <taxon>Talaromyces</taxon>
        <taxon>Talaromyces sect. Islandici</taxon>
    </lineage>
</organism>
<dbReference type="AlphaFoldDB" id="A0A0U1LL08"/>
<reference evidence="8 9" key="1">
    <citation type="submission" date="2015-04" db="EMBL/GenBank/DDBJ databases">
        <authorList>
            <person name="Syromyatnikov M.Y."/>
            <person name="Popov V.N."/>
        </authorList>
    </citation>
    <scope>NUCLEOTIDE SEQUENCE [LARGE SCALE GENOMIC DNA]</scope>
    <source>
        <strain evidence="8">WF-38-12</strain>
    </source>
</reference>
<dbReference type="EMBL" id="CVMT01000001">
    <property type="protein sequence ID" value="CRG83086.1"/>
    <property type="molecule type" value="Genomic_DNA"/>
</dbReference>
<dbReference type="Proteomes" id="UP000054383">
    <property type="component" value="Unassembled WGS sequence"/>
</dbReference>
<feature type="transmembrane region" description="Helical" evidence="7">
    <location>
        <begin position="91"/>
        <end position="111"/>
    </location>
</feature>
<feature type="transmembrane region" description="Helical" evidence="7">
    <location>
        <begin position="501"/>
        <end position="521"/>
    </location>
</feature>
<evidence type="ECO:0000313" key="9">
    <source>
        <dbReference type="Proteomes" id="UP000054383"/>
    </source>
</evidence>
<proteinExistence type="inferred from homology"/>
<evidence type="ECO:0000256" key="4">
    <source>
        <dbReference type="ARBA" id="ARBA00022692"/>
    </source>
</evidence>
<evidence type="ECO:0000256" key="2">
    <source>
        <dbReference type="ARBA" id="ARBA00008335"/>
    </source>
</evidence>
<dbReference type="InterPro" id="IPR011701">
    <property type="entry name" value="MFS"/>
</dbReference>
<evidence type="ECO:0000256" key="5">
    <source>
        <dbReference type="ARBA" id="ARBA00022989"/>
    </source>
</evidence>
<dbReference type="OrthoDB" id="4078873at2759"/>
<feature type="transmembrane region" description="Helical" evidence="7">
    <location>
        <begin position="328"/>
        <end position="346"/>
    </location>
</feature>
<feature type="transmembrane region" description="Helical" evidence="7">
    <location>
        <begin position="177"/>
        <end position="199"/>
    </location>
</feature>
<accession>A0A0U1LL08</accession>
<protein>
    <submittedName>
        <fullName evidence="8">Siderophore iron transporter mirB</fullName>
    </submittedName>
</protein>
<dbReference type="OMA" id="YAWELYF"/>
<feature type="transmembrane region" description="Helical" evidence="7">
    <location>
        <begin position="572"/>
        <end position="594"/>
    </location>
</feature>
<dbReference type="GO" id="GO:0022857">
    <property type="term" value="F:transmembrane transporter activity"/>
    <property type="evidence" value="ECO:0007669"/>
    <property type="project" value="InterPro"/>
</dbReference>
<feature type="transmembrane region" description="Helical" evidence="7">
    <location>
        <begin position="123"/>
        <end position="142"/>
    </location>
</feature>
<dbReference type="GO" id="GO:0005886">
    <property type="term" value="C:plasma membrane"/>
    <property type="evidence" value="ECO:0007669"/>
    <property type="project" value="TreeGrafter"/>
</dbReference>
<feature type="transmembrane region" description="Helical" evidence="7">
    <location>
        <begin position="408"/>
        <end position="427"/>
    </location>
</feature>
<feature type="transmembrane region" description="Helical" evidence="7">
    <location>
        <begin position="154"/>
        <end position="171"/>
    </location>
</feature>
<keyword evidence="6 7" id="KW-0472">Membrane</keyword>
<evidence type="ECO:0000313" key="8">
    <source>
        <dbReference type="EMBL" id="CRG83086.1"/>
    </source>
</evidence>